<dbReference type="PROSITE" id="PS50011">
    <property type="entry name" value="PROTEIN_KINASE_DOM"/>
    <property type="match status" value="1"/>
</dbReference>
<sequence>MTPDAQAQTGSGPPAAEHDQLRRLGKYVIQRRLGAGGMGTVFLAVDEELNRTVALKVLPRDRAENPTLVKRFKAEGQAAASLEHSHIVKVYEAGEADGFLYLALEYIDGIDVQELVRKRGVLPVKRSIAIVRQIAEALQHAYEKKFVHRDIKPSNFLIKADGSVKLADMGLARSLDEATDTNITRAGMTVGTVDYMAPEQARNSKAADIRSDLYSLGCSWFQMLTGRPPFSEGSMTHKLQAHATAPSPDPRGWNDRVPEAVVAVLGRLMAKRPEDRYQTPAELIADLDQSKLRRTNVSTDILAGLSEDYEEPDPAAEAEEPPFTEQSRKRTGRQKSSSAKSSKSPSARRSTLNASSEPETAEADKPQVDRRLKAKRRAKSGRSTAGAARERRKPDSPEADRSADQAGRQTASEPTPTKKSLSSFISVPTGTIDPDKLKFAFFGLLLVGLVGLVGWAMNRAGSNTGGGGGTPAFNPYAPQDVNNASALNSPATAGEDGRSGEGPGFEVQEGPEAGDTQVSARSGQGRPTEVTDGPERGSEGDASARSGNHRPFPGTEDLAAGSEHAVPSWVYKTGPDVATDARRLIVTPSPSAAGQFRTFAEAVAELPRDEGVIVFRGDGPFPVEAADLSRCRNLVVEAASGSNPVLVLSAATIERGDAGLLKRDGLLGLTGLHFVLKDRDSFDGDDVALISAVNCGLAIRNCTVTLADSSNRTTTAVAITSSGERTRNARAVIENVVVRGNQLTAARLDGRGVNFVAGNCLFAAGDAPALVITPSAEQARASEDVEERGIDLQLLKSVVISRKTAIALQHSPSSTPAPCTLKVRHVVFASDDSADGSVPSTWMSLAPWPEGASGRLDESRARSVKLATDRTLWLGWDVLVALQAGSDASPVKVTSLAEWGQFWRRTLESQSVETEVPGLATLPSDHRNITPQVVAAALDDSVARYGATGNVPGIVATALPLPPQGLVDRLIAIGSRPRLPKKFGEAMDFPNRVEFDLARGGNEFASFVNSPKCPDGTHIVLTGTGLNYLQPFTVKGKRLRLEFRSGVDAPFIIQPVAADDPSDAAEALVTVESGTVDLVNAHIRIPHSRRRGYPARVVKVEDGSFSIRNCRLQGPVNREEFHAPPLVECVKRPENGERRYGLILNSFLSTDSACLGGDLSGRLVEVNNSIMYGLSDVLSVRSAATDGYLLMQDSTVTGGQSIVQLASAGDAAGKLHVFVKHSVVTSPPKSAMAEPVVLAMPADALSSDHLTWWEEGVGYAGELKGHRRAPETVPFSGNWRGAYGPAHVIRPLTGHRGVLLASVLPAPERLAAENFRLLPACEAASWHDDGGPIGADVDEVGPVAAPVESKPSGPPRPNGRRRPRSTF</sequence>
<dbReference type="EMBL" id="CP036275">
    <property type="protein sequence ID" value="QDU38839.1"/>
    <property type="molecule type" value="Genomic_DNA"/>
</dbReference>
<keyword evidence="11" id="KW-1185">Reference proteome</keyword>
<dbReference type="GO" id="GO:0005524">
    <property type="term" value="F:ATP binding"/>
    <property type="evidence" value="ECO:0007669"/>
    <property type="project" value="UniProtKB-UniRule"/>
</dbReference>
<gene>
    <name evidence="10" type="primary">prkC_13</name>
    <name evidence="10" type="ORF">Mal4_31690</name>
</gene>
<dbReference type="SUPFAM" id="SSF56112">
    <property type="entry name" value="Protein kinase-like (PK-like)"/>
    <property type="match status" value="1"/>
</dbReference>
<dbReference type="PANTHER" id="PTHR43289">
    <property type="entry name" value="MITOGEN-ACTIVATED PROTEIN KINASE KINASE KINASE 20-RELATED"/>
    <property type="match status" value="1"/>
</dbReference>
<feature type="region of interest" description="Disordered" evidence="8">
    <location>
        <begin position="232"/>
        <end position="255"/>
    </location>
</feature>
<dbReference type="InterPro" id="IPR008271">
    <property type="entry name" value="Ser/Thr_kinase_AS"/>
</dbReference>
<keyword evidence="5 10" id="KW-0418">Kinase</keyword>
<dbReference type="Pfam" id="PF00069">
    <property type="entry name" value="Pkinase"/>
    <property type="match status" value="1"/>
</dbReference>
<evidence type="ECO:0000259" key="9">
    <source>
        <dbReference type="PROSITE" id="PS50011"/>
    </source>
</evidence>
<evidence type="ECO:0000256" key="3">
    <source>
        <dbReference type="ARBA" id="ARBA00022679"/>
    </source>
</evidence>
<dbReference type="RefSeq" id="WP_197443508.1">
    <property type="nucleotide sequence ID" value="NZ_CP036275.1"/>
</dbReference>
<keyword evidence="6 7" id="KW-0067">ATP-binding</keyword>
<dbReference type="CDD" id="cd14014">
    <property type="entry name" value="STKc_PknB_like"/>
    <property type="match status" value="1"/>
</dbReference>
<feature type="compositionally biased region" description="Acidic residues" evidence="8">
    <location>
        <begin position="307"/>
        <end position="322"/>
    </location>
</feature>
<evidence type="ECO:0000256" key="8">
    <source>
        <dbReference type="SAM" id="MobiDB-lite"/>
    </source>
</evidence>
<dbReference type="InterPro" id="IPR017441">
    <property type="entry name" value="Protein_kinase_ATP_BS"/>
</dbReference>
<evidence type="ECO:0000256" key="1">
    <source>
        <dbReference type="ARBA" id="ARBA00012513"/>
    </source>
</evidence>
<feature type="compositionally biased region" description="Low complexity" evidence="8">
    <location>
        <begin position="335"/>
        <end position="350"/>
    </location>
</feature>
<dbReference type="Proteomes" id="UP000320496">
    <property type="component" value="Chromosome"/>
</dbReference>
<feature type="region of interest" description="Disordered" evidence="8">
    <location>
        <begin position="306"/>
        <end position="423"/>
    </location>
</feature>
<evidence type="ECO:0000256" key="4">
    <source>
        <dbReference type="ARBA" id="ARBA00022741"/>
    </source>
</evidence>
<feature type="compositionally biased region" description="Basic and acidic residues" evidence="8">
    <location>
        <begin position="362"/>
        <end position="371"/>
    </location>
</feature>
<evidence type="ECO:0000256" key="7">
    <source>
        <dbReference type="PROSITE-ProRule" id="PRU10141"/>
    </source>
</evidence>
<dbReference type="FunFam" id="1.10.510.10:FF:000021">
    <property type="entry name" value="Serine/threonine protein kinase"/>
    <property type="match status" value="1"/>
</dbReference>
<protein>
    <recommendedName>
        <fullName evidence="1">non-specific serine/threonine protein kinase</fullName>
        <ecNumber evidence="1">2.7.11.1</ecNumber>
    </recommendedName>
</protein>
<name>A0A517Z8R6_9PLAN</name>
<feature type="region of interest" description="Disordered" evidence="8">
    <location>
        <begin position="1330"/>
        <end position="1367"/>
    </location>
</feature>
<keyword evidence="2" id="KW-0723">Serine/threonine-protein kinase</keyword>
<feature type="compositionally biased region" description="Basic residues" evidence="8">
    <location>
        <begin position="1358"/>
        <end position="1367"/>
    </location>
</feature>
<evidence type="ECO:0000256" key="5">
    <source>
        <dbReference type="ARBA" id="ARBA00022777"/>
    </source>
</evidence>
<dbReference type="PROSITE" id="PS00108">
    <property type="entry name" value="PROTEIN_KINASE_ST"/>
    <property type="match status" value="1"/>
</dbReference>
<dbReference type="PANTHER" id="PTHR43289:SF6">
    <property type="entry name" value="SERINE_THREONINE-PROTEIN KINASE NEKL-3"/>
    <property type="match status" value="1"/>
</dbReference>
<dbReference type="EC" id="2.7.11.1" evidence="1"/>
<evidence type="ECO:0000256" key="6">
    <source>
        <dbReference type="ARBA" id="ARBA00022840"/>
    </source>
</evidence>
<feature type="compositionally biased region" description="Basic and acidic residues" evidence="8">
    <location>
        <begin position="388"/>
        <end position="403"/>
    </location>
</feature>
<dbReference type="InterPro" id="IPR000719">
    <property type="entry name" value="Prot_kinase_dom"/>
</dbReference>
<dbReference type="Gene3D" id="3.30.200.20">
    <property type="entry name" value="Phosphorylase Kinase, domain 1"/>
    <property type="match status" value="1"/>
</dbReference>
<dbReference type="GO" id="GO:0004674">
    <property type="term" value="F:protein serine/threonine kinase activity"/>
    <property type="evidence" value="ECO:0007669"/>
    <property type="project" value="UniProtKB-KW"/>
</dbReference>
<keyword evidence="3 10" id="KW-0808">Transferase</keyword>
<organism evidence="10 11">
    <name type="scientific">Maioricimonas rarisocia</name>
    <dbReference type="NCBI Taxonomy" id="2528026"/>
    <lineage>
        <taxon>Bacteria</taxon>
        <taxon>Pseudomonadati</taxon>
        <taxon>Planctomycetota</taxon>
        <taxon>Planctomycetia</taxon>
        <taxon>Planctomycetales</taxon>
        <taxon>Planctomycetaceae</taxon>
        <taxon>Maioricimonas</taxon>
    </lineage>
</organism>
<evidence type="ECO:0000313" key="10">
    <source>
        <dbReference type="EMBL" id="QDU38839.1"/>
    </source>
</evidence>
<evidence type="ECO:0000313" key="11">
    <source>
        <dbReference type="Proteomes" id="UP000320496"/>
    </source>
</evidence>
<feature type="compositionally biased region" description="Polar residues" evidence="8">
    <location>
        <begin position="407"/>
        <end position="423"/>
    </location>
</feature>
<dbReference type="Gene3D" id="1.10.510.10">
    <property type="entry name" value="Transferase(Phosphotransferase) domain 1"/>
    <property type="match status" value="1"/>
</dbReference>
<keyword evidence="4 7" id="KW-0547">Nucleotide-binding</keyword>
<feature type="region of interest" description="Disordered" evidence="8">
    <location>
        <begin position="469"/>
        <end position="561"/>
    </location>
</feature>
<feature type="domain" description="Protein kinase" evidence="9">
    <location>
        <begin position="27"/>
        <end position="292"/>
    </location>
</feature>
<evidence type="ECO:0000256" key="2">
    <source>
        <dbReference type="ARBA" id="ARBA00022527"/>
    </source>
</evidence>
<dbReference type="SMART" id="SM00220">
    <property type="entry name" value="S_TKc"/>
    <property type="match status" value="1"/>
</dbReference>
<accession>A0A517Z8R6</accession>
<feature type="binding site" evidence="7">
    <location>
        <position position="56"/>
    </location>
    <ligand>
        <name>ATP</name>
        <dbReference type="ChEBI" id="CHEBI:30616"/>
    </ligand>
</feature>
<reference evidence="10 11" key="1">
    <citation type="submission" date="2019-02" db="EMBL/GenBank/DDBJ databases">
        <title>Deep-cultivation of Planctomycetes and their phenomic and genomic characterization uncovers novel biology.</title>
        <authorList>
            <person name="Wiegand S."/>
            <person name="Jogler M."/>
            <person name="Boedeker C."/>
            <person name="Pinto D."/>
            <person name="Vollmers J."/>
            <person name="Rivas-Marin E."/>
            <person name="Kohn T."/>
            <person name="Peeters S.H."/>
            <person name="Heuer A."/>
            <person name="Rast P."/>
            <person name="Oberbeckmann S."/>
            <person name="Bunk B."/>
            <person name="Jeske O."/>
            <person name="Meyerdierks A."/>
            <person name="Storesund J.E."/>
            <person name="Kallscheuer N."/>
            <person name="Luecker S."/>
            <person name="Lage O.M."/>
            <person name="Pohl T."/>
            <person name="Merkel B.J."/>
            <person name="Hornburger P."/>
            <person name="Mueller R.-W."/>
            <person name="Bruemmer F."/>
            <person name="Labrenz M."/>
            <person name="Spormann A.M."/>
            <person name="Op den Camp H."/>
            <person name="Overmann J."/>
            <person name="Amann R."/>
            <person name="Jetten M.S.M."/>
            <person name="Mascher T."/>
            <person name="Medema M.H."/>
            <person name="Devos D.P."/>
            <person name="Kaster A.-K."/>
            <person name="Ovreas L."/>
            <person name="Rohde M."/>
            <person name="Galperin M.Y."/>
            <person name="Jogler C."/>
        </authorList>
    </citation>
    <scope>NUCLEOTIDE SEQUENCE [LARGE SCALE GENOMIC DNA]</scope>
    <source>
        <strain evidence="10 11">Mal4</strain>
    </source>
</reference>
<dbReference type="PROSITE" id="PS00107">
    <property type="entry name" value="PROTEIN_KINASE_ATP"/>
    <property type="match status" value="1"/>
</dbReference>
<feature type="compositionally biased region" description="Polar residues" evidence="8">
    <location>
        <begin position="480"/>
        <end position="491"/>
    </location>
</feature>
<dbReference type="InterPro" id="IPR011009">
    <property type="entry name" value="Kinase-like_dom_sf"/>
</dbReference>
<proteinExistence type="predicted"/>
<dbReference type="KEGG" id="mri:Mal4_31690"/>